<dbReference type="Pfam" id="PF02653">
    <property type="entry name" value="BPD_transp_2"/>
    <property type="match status" value="1"/>
</dbReference>
<dbReference type="GO" id="GO:0005886">
    <property type="term" value="C:plasma membrane"/>
    <property type="evidence" value="ECO:0007669"/>
    <property type="project" value="UniProtKB-SubCell"/>
</dbReference>
<feature type="transmembrane region" description="Helical" evidence="9">
    <location>
        <begin position="66"/>
        <end position="89"/>
    </location>
</feature>
<dbReference type="EMBL" id="JBJLSN010000032">
    <property type="protein sequence ID" value="MFL7903488.1"/>
    <property type="molecule type" value="Genomic_DNA"/>
</dbReference>
<dbReference type="InterPro" id="IPR052157">
    <property type="entry name" value="BCAA_transport_permease"/>
</dbReference>
<evidence type="ECO:0000256" key="4">
    <source>
        <dbReference type="ARBA" id="ARBA00022692"/>
    </source>
</evidence>
<evidence type="ECO:0000313" key="10">
    <source>
        <dbReference type="EMBL" id="AIB12111.1"/>
    </source>
</evidence>
<reference evidence="11 13" key="2">
    <citation type="submission" date="2024-11" db="EMBL/GenBank/DDBJ databases">
        <title>Draft genome sequences of two bacteria associated to sugarcane roots in Colombia.</title>
        <authorList>
            <person name="Pardo-Diaz S."/>
            <person name="Masmela-Mendoza J."/>
            <person name="Delgadillo-Duran P."/>
            <person name="Bautista E.J."/>
            <person name="Rojas-Tapias D.F."/>
        </authorList>
    </citation>
    <scope>NUCLEOTIDE SEQUENCE [LARGE SCALE GENOMIC DNA]</scope>
    <source>
        <strain evidence="11 13">Ap18</strain>
    </source>
</reference>
<evidence type="ECO:0000256" key="6">
    <source>
        <dbReference type="ARBA" id="ARBA00022989"/>
    </source>
</evidence>
<evidence type="ECO:0000313" key="13">
    <source>
        <dbReference type="Proteomes" id="UP001628281"/>
    </source>
</evidence>
<keyword evidence="6 9" id="KW-1133">Transmembrane helix</keyword>
<feature type="transmembrane region" description="Helical" evidence="9">
    <location>
        <begin position="41"/>
        <end position="60"/>
    </location>
</feature>
<evidence type="ECO:0000256" key="2">
    <source>
        <dbReference type="ARBA" id="ARBA00022448"/>
    </source>
</evidence>
<protein>
    <submittedName>
        <fullName evidence="10 11">ABC transporter permease</fullName>
    </submittedName>
</protein>
<dbReference type="CDD" id="cd06582">
    <property type="entry name" value="TM_PBP1_LivH_like"/>
    <property type="match status" value="1"/>
</dbReference>
<dbReference type="RefSeq" id="WP_038528556.1">
    <property type="nucleotide sequence ID" value="NZ_CP007793.1"/>
</dbReference>
<comment type="subcellular location">
    <subcellularLocation>
        <location evidence="1">Cell membrane</location>
        <topology evidence="1">Multi-pass membrane protein</topology>
    </subcellularLocation>
</comment>
<dbReference type="Proteomes" id="UP001628281">
    <property type="component" value="Unassembled WGS sequence"/>
</dbReference>
<keyword evidence="4 9" id="KW-0812">Transmembrane</keyword>
<comment type="similarity">
    <text evidence="8">Belongs to the binding-protein-dependent transport system permease family. LivHM subfamily.</text>
</comment>
<accession>A0A060DD70</accession>
<sequence length="294" mass="29789">MITLQLLVNGLALGAAYALVALGFVLVLNATAAVNFAQGDLVMAGGLLGVALAPHLPGYLPLPGLLLLPVVLVLMAGLGLLLAAAAYLPLRRRPPVAVFISTIAAGIILQNGASVLFGPEPRAAPPLLSGGTLDLGGLVVAEQSLAIIAVAALLIAGQQWLFGRTQLGRRLRATAQDPEMARACGVPVTAMILITFALGTAFAGAAGLLLANRYFVTPTAGGDLILKAYIAVTIGGWGSVPGAVAGALLIALFEVGVSSVLSYPVALGLLYATLLIILVARPQGLFGEAARRRA</sequence>
<dbReference type="InterPro" id="IPR001851">
    <property type="entry name" value="ABC_transp_permease"/>
</dbReference>
<gene>
    <name evidence="10" type="ORF">ABAZ39_08880</name>
    <name evidence="11" type="ORF">ACJ41P_20305</name>
</gene>
<dbReference type="GO" id="GO:0022857">
    <property type="term" value="F:transmembrane transporter activity"/>
    <property type="evidence" value="ECO:0007669"/>
    <property type="project" value="InterPro"/>
</dbReference>
<keyword evidence="13" id="KW-1185">Reference proteome</keyword>
<feature type="transmembrane region" description="Helical" evidence="9">
    <location>
        <begin position="96"/>
        <end position="118"/>
    </location>
</feature>
<dbReference type="PANTHER" id="PTHR11795:SF450">
    <property type="entry name" value="ABC TRANSPORTER PERMEASE PROTEIN"/>
    <property type="match status" value="1"/>
</dbReference>
<keyword evidence="3" id="KW-1003">Cell membrane</keyword>
<dbReference type="PANTHER" id="PTHR11795">
    <property type="entry name" value="BRANCHED-CHAIN AMINO ACID TRANSPORT SYSTEM PERMEASE PROTEIN LIVH"/>
    <property type="match status" value="1"/>
</dbReference>
<dbReference type="GO" id="GO:0006865">
    <property type="term" value="P:amino acid transport"/>
    <property type="evidence" value="ECO:0007669"/>
    <property type="project" value="UniProtKB-KW"/>
</dbReference>
<keyword evidence="5" id="KW-0029">Amino-acid transport</keyword>
<keyword evidence="2" id="KW-0813">Transport</keyword>
<feature type="transmembrane region" description="Helical" evidence="9">
    <location>
        <begin position="183"/>
        <end position="209"/>
    </location>
</feature>
<dbReference type="AlphaFoldDB" id="A0A060DD70"/>
<dbReference type="KEGG" id="abq:ABAZ39_08880"/>
<name>A0A060DD70_9PROT</name>
<keyword evidence="7 9" id="KW-0472">Membrane</keyword>
<evidence type="ECO:0000256" key="1">
    <source>
        <dbReference type="ARBA" id="ARBA00004651"/>
    </source>
</evidence>
<organism evidence="10 12">
    <name type="scientific">Azospirillum argentinense</name>
    <dbReference type="NCBI Taxonomy" id="2970906"/>
    <lineage>
        <taxon>Bacteria</taxon>
        <taxon>Pseudomonadati</taxon>
        <taxon>Pseudomonadota</taxon>
        <taxon>Alphaproteobacteria</taxon>
        <taxon>Rhodospirillales</taxon>
        <taxon>Azospirillaceae</taxon>
        <taxon>Azospirillum</taxon>
    </lineage>
</organism>
<evidence type="ECO:0000256" key="8">
    <source>
        <dbReference type="ARBA" id="ARBA00037998"/>
    </source>
</evidence>
<dbReference type="EMBL" id="CP007793">
    <property type="protein sequence ID" value="AIB12111.1"/>
    <property type="molecule type" value="Genomic_DNA"/>
</dbReference>
<feature type="transmembrane region" description="Helical" evidence="9">
    <location>
        <begin position="229"/>
        <end position="253"/>
    </location>
</feature>
<proteinExistence type="inferred from homology"/>
<evidence type="ECO:0000256" key="3">
    <source>
        <dbReference type="ARBA" id="ARBA00022475"/>
    </source>
</evidence>
<evidence type="ECO:0000313" key="12">
    <source>
        <dbReference type="Proteomes" id="UP000027186"/>
    </source>
</evidence>
<evidence type="ECO:0000313" key="11">
    <source>
        <dbReference type="EMBL" id="MFL7903488.1"/>
    </source>
</evidence>
<dbReference type="Proteomes" id="UP000027186">
    <property type="component" value="Chromosome"/>
</dbReference>
<feature type="transmembrane region" description="Helical" evidence="9">
    <location>
        <begin position="6"/>
        <end position="29"/>
    </location>
</feature>
<feature type="transmembrane region" description="Helical" evidence="9">
    <location>
        <begin position="138"/>
        <end position="162"/>
    </location>
</feature>
<evidence type="ECO:0000256" key="7">
    <source>
        <dbReference type="ARBA" id="ARBA00023136"/>
    </source>
</evidence>
<reference evidence="10 12" key="1">
    <citation type="journal article" date="2014" name="Genome Announc.">
        <title>Complete Genome Sequence of the Model Rhizosphere Strain Azospirillum brasilense Az39, Successfully Applied in Agriculture.</title>
        <authorList>
            <person name="Rivera D."/>
            <person name="Revale S."/>
            <person name="Molina R."/>
            <person name="Gualpa J."/>
            <person name="Puente M."/>
            <person name="Maroniche G."/>
            <person name="Paris G."/>
            <person name="Baker D."/>
            <person name="Clavijo B."/>
            <person name="McLay K."/>
            <person name="Spaepen S."/>
            <person name="Perticari A."/>
            <person name="Vazquez M."/>
            <person name="Wisniewski-Dye F."/>
            <person name="Watkins C."/>
            <person name="Martinez-Abarca F."/>
            <person name="Vanderleyden J."/>
            <person name="Cassan F."/>
        </authorList>
    </citation>
    <scope>NUCLEOTIDE SEQUENCE [LARGE SCALE GENOMIC DNA]</scope>
    <source>
        <strain evidence="10 12">Az39</strain>
    </source>
</reference>
<evidence type="ECO:0000256" key="5">
    <source>
        <dbReference type="ARBA" id="ARBA00022970"/>
    </source>
</evidence>
<feature type="transmembrane region" description="Helical" evidence="9">
    <location>
        <begin position="260"/>
        <end position="280"/>
    </location>
</feature>
<evidence type="ECO:0000256" key="9">
    <source>
        <dbReference type="SAM" id="Phobius"/>
    </source>
</evidence>